<proteinExistence type="predicted"/>
<evidence type="ECO:0000256" key="1">
    <source>
        <dbReference type="SAM" id="Phobius"/>
    </source>
</evidence>
<organism evidence="3 4">
    <name type="scientific">Clostridium disporicum</name>
    <dbReference type="NCBI Taxonomy" id="84024"/>
    <lineage>
        <taxon>Bacteria</taxon>
        <taxon>Bacillati</taxon>
        <taxon>Bacillota</taxon>
        <taxon>Clostridia</taxon>
        <taxon>Eubacteriales</taxon>
        <taxon>Clostridiaceae</taxon>
        <taxon>Clostridium</taxon>
    </lineage>
</organism>
<feature type="transmembrane region" description="Helical" evidence="1">
    <location>
        <begin position="6"/>
        <end position="25"/>
    </location>
</feature>
<dbReference type="InterPro" id="IPR052920">
    <property type="entry name" value="DNA-binding_regulatory"/>
</dbReference>
<dbReference type="EMBL" id="CYZX01000020">
    <property type="protein sequence ID" value="CUO94395.1"/>
    <property type="molecule type" value="Genomic_DNA"/>
</dbReference>
<evidence type="ECO:0000313" key="3">
    <source>
        <dbReference type="EMBL" id="CUO94395.1"/>
    </source>
</evidence>
<keyword evidence="1" id="KW-1133">Transmembrane helix</keyword>
<dbReference type="Proteomes" id="UP000095594">
    <property type="component" value="Unassembled WGS sequence"/>
</dbReference>
<dbReference type="Gene3D" id="3.40.50.1820">
    <property type="entry name" value="alpha/beta hydrolase"/>
    <property type="match status" value="1"/>
</dbReference>
<dbReference type="PANTHER" id="PTHR43358">
    <property type="entry name" value="ALPHA/BETA-HYDROLASE"/>
    <property type="match status" value="1"/>
</dbReference>
<feature type="domain" description="Serine aminopeptidase S33" evidence="2">
    <location>
        <begin position="80"/>
        <end position="172"/>
    </location>
</feature>
<dbReference type="RefSeq" id="WP_055267315.1">
    <property type="nucleotide sequence ID" value="NZ_CABIXQ010000020.1"/>
</dbReference>
<dbReference type="OrthoDB" id="9776685at2"/>
<reference evidence="3 4" key="1">
    <citation type="submission" date="2015-09" db="EMBL/GenBank/DDBJ databases">
        <authorList>
            <consortium name="Pathogen Informatics"/>
        </authorList>
    </citation>
    <scope>NUCLEOTIDE SEQUENCE [LARGE SCALE GENOMIC DNA]</scope>
    <source>
        <strain evidence="3 4">2789STDY5834856</strain>
    </source>
</reference>
<dbReference type="InterPro" id="IPR022742">
    <property type="entry name" value="Hydrolase_4"/>
</dbReference>
<dbReference type="SUPFAM" id="SSF53474">
    <property type="entry name" value="alpha/beta-Hydrolases"/>
    <property type="match status" value="1"/>
</dbReference>
<evidence type="ECO:0000259" key="2">
    <source>
        <dbReference type="Pfam" id="PF12146"/>
    </source>
</evidence>
<keyword evidence="1" id="KW-0472">Membrane</keyword>
<sequence length="303" mass="35120">MLGYIFIVLIIIALFILIIYANKLCKIVIYPKKKSYEDGYENQIKKLNLEDFYNNLEKEHITLKSDYGYDIKGIFIPNSNSKKCIILCHGITVNTNYSVKYIKPFYNRGFSVFMYDHRNHGLSGGTYTSMGYFEKYDLKTCANFLFNKLGPDINLGVLGESMGAATVLQYCAIDNRVSFCIEDCGYSDVFELFKHRLKEDYKINFLPLLFIADIIMKVRYKWSFKSASPLTYIKNIDIPILFIHGDMDDYVPTYMVYDLFNSKTTGFKELYIAKNAKHAEALTSNPDKYDEIIGNFLKKIDLI</sequence>
<dbReference type="Pfam" id="PF12146">
    <property type="entry name" value="Hydrolase_4"/>
    <property type="match status" value="1"/>
</dbReference>
<dbReference type="PANTHER" id="PTHR43358:SF5">
    <property type="entry name" value="EXPORTED PROTEIN"/>
    <property type="match status" value="1"/>
</dbReference>
<name>A0A174JB36_9CLOT</name>
<protein>
    <submittedName>
        <fullName evidence="3">Exported protein</fullName>
    </submittedName>
</protein>
<evidence type="ECO:0000313" key="4">
    <source>
        <dbReference type="Proteomes" id="UP000095594"/>
    </source>
</evidence>
<gene>
    <name evidence="3" type="ORF">ERS852471_02661</name>
</gene>
<keyword evidence="1" id="KW-0812">Transmembrane</keyword>
<dbReference type="AlphaFoldDB" id="A0A174JB36"/>
<accession>A0A174JB36</accession>
<dbReference type="InterPro" id="IPR029058">
    <property type="entry name" value="AB_hydrolase_fold"/>
</dbReference>